<reference evidence="1" key="1">
    <citation type="journal article" date="2022" name="Nat. Microbiol.">
        <title>Unique mobile elements and scalable gene flow at the prokaryote-eukaryote boundary revealed by circularized Asgard archaea genomes.</title>
        <authorList>
            <person name="Wu F."/>
            <person name="Speth D.R."/>
            <person name="Philosof A."/>
            <person name="Cremiere A."/>
            <person name="Narayanan A."/>
            <person name="Barco R.A."/>
            <person name="Connon S.A."/>
            <person name="Amend J.P."/>
            <person name="Antoshechkin I.A."/>
            <person name="Orphan V.J."/>
        </authorList>
    </citation>
    <scope>NUCLEOTIDE SEQUENCE</scope>
    <source>
        <strain evidence="1">PR6</strain>
    </source>
</reference>
<organism evidence="1">
    <name type="scientific">Candidatus Heimdallarchaeum endolithica</name>
    <dbReference type="NCBI Taxonomy" id="2876572"/>
    <lineage>
        <taxon>Archaea</taxon>
        <taxon>Promethearchaeati</taxon>
        <taxon>Candidatus Heimdallarchaeota</taxon>
        <taxon>Candidatus Heimdallarchaeia (ex Rinke et al. 2021) (nom. nud.)</taxon>
        <taxon>Candidatus Heimdallarchaeales</taxon>
        <taxon>Candidatus Heimdallarchaeaceae</taxon>
        <taxon>Candidatus Heimdallarchaeum</taxon>
    </lineage>
</organism>
<dbReference type="Gene3D" id="3.20.20.140">
    <property type="entry name" value="Metal-dependent hydrolases"/>
    <property type="match status" value="1"/>
</dbReference>
<gene>
    <name evidence="1" type="ORF">K9W46_08045</name>
</gene>
<protein>
    <recommendedName>
        <fullName evidence="2">Amidohydrolase-related domain-containing protein</fullName>
    </recommendedName>
</protein>
<proteinExistence type="predicted"/>
<name>A0A9Y1BNP2_9ARCH</name>
<dbReference type="Proteomes" id="UP001200513">
    <property type="component" value="Chromosome"/>
</dbReference>
<dbReference type="AlphaFoldDB" id="A0A9Y1BNP2"/>
<evidence type="ECO:0008006" key="2">
    <source>
        <dbReference type="Google" id="ProtNLM"/>
    </source>
</evidence>
<dbReference type="EMBL" id="CP084167">
    <property type="protein sequence ID" value="UJG42354.1"/>
    <property type="molecule type" value="Genomic_DNA"/>
</dbReference>
<sequence length="96" mass="11206">MGNAAVFRKTFVEARNYAKKWEEYEAKKKLAFEKGEKEKIPSEPERDIGKEILVKVLRREIPLNMHCHQANDIVTAIRLAEEFDINLVLIHATIDR</sequence>
<evidence type="ECO:0000313" key="1">
    <source>
        <dbReference type="EMBL" id="UJG42354.1"/>
    </source>
</evidence>
<accession>A0A9Y1BNP2</accession>